<feature type="non-terminal residue" evidence="1">
    <location>
        <position position="1"/>
    </location>
</feature>
<evidence type="ECO:0000313" key="2">
    <source>
        <dbReference type="Proteomes" id="UP000789920"/>
    </source>
</evidence>
<keyword evidence="2" id="KW-1185">Reference proteome</keyword>
<evidence type="ECO:0000313" key="1">
    <source>
        <dbReference type="EMBL" id="CAG8772798.1"/>
    </source>
</evidence>
<organism evidence="1 2">
    <name type="scientific">Racocetra persica</name>
    <dbReference type="NCBI Taxonomy" id="160502"/>
    <lineage>
        <taxon>Eukaryota</taxon>
        <taxon>Fungi</taxon>
        <taxon>Fungi incertae sedis</taxon>
        <taxon>Mucoromycota</taxon>
        <taxon>Glomeromycotina</taxon>
        <taxon>Glomeromycetes</taxon>
        <taxon>Diversisporales</taxon>
        <taxon>Gigasporaceae</taxon>
        <taxon>Racocetra</taxon>
    </lineage>
</organism>
<protein>
    <submittedName>
        <fullName evidence="1">13420_t:CDS:1</fullName>
    </submittedName>
</protein>
<name>A0ACA9R1K1_9GLOM</name>
<reference evidence="1" key="1">
    <citation type="submission" date="2021-06" db="EMBL/GenBank/DDBJ databases">
        <authorList>
            <person name="Kallberg Y."/>
            <person name="Tangrot J."/>
            <person name="Rosling A."/>
        </authorList>
    </citation>
    <scope>NUCLEOTIDE SEQUENCE</scope>
    <source>
        <strain evidence="1">MA461A</strain>
    </source>
</reference>
<gene>
    <name evidence="1" type="ORF">RPERSI_LOCUS16613</name>
</gene>
<dbReference type="Proteomes" id="UP000789920">
    <property type="component" value="Unassembled WGS sequence"/>
</dbReference>
<accession>A0ACA9R1K1</accession>
<comment type="caution">
    <text evidence="1">The sequence shown here is derived from an EMBL/GenBank/DDBJ whole genome shotgun (WGS) entry which is preliminary data.</text>
</comment>
<proteinExistence type="predicted"/>
<dbReference type="EMBL" id="CAJVQC010041362">
    <property type="protein sequence ID" value="CAG8772798.1"/>
    <property type="molecule type" value="Genomic_DNA"/>
</dbReference>
<sequence length="93" mass="11000">PVCNLFEWYLNVDKDEVMRKKANKYEKSEDLSKQNYKANDSKNCYENEINNSRFAMDYVKGFIKLNSLSCQHEDAKAEMLSTLKLYSDKDLEK</sequence>